<dbReference type="Proteomes" id="UP000295783">
    <property type="component" value="Unassembled WGS sequence"/>
</dbReference>
<dbReference type="RefSeq" id="WP_133613076.1">
    <property type="nucleotide sequence ID" value="NZ_SNYW01000007.1"/>
</dbReference>
<name>A0A4R6WPY4_9PROT</name>
<keyword evidence="1" id="KW-0472">Membrane</keyword>
<dbReference type="EMBL" id="SNYW01000007">
    <property type="protein sequence ID" value="TDQ83311.1"/>
    <property type="molecule type" value="Genomic_DNA"/>
</dbReference>
<dbReference type="OrthoDB" id="7990319at2"/>
<dbReference type="AlphaFoldDB" id="A0A4R6WPY4"/>
<sequence>MIANSFALTLAALVALALTGLILIYRRESRQRRQLRAALFEPAYPLFQSYRVEQAGQDYPSLRGRYRERDFHIDLVVDTLTFRKIPVLWLRVSLLQPLPGLAMTDLLVRAQNNEFYAPANDLPYHLPSASHWPPGLNVKTEDPARAPSRDLLDAHMDFFASPEAKEVLLTPKGVRLVRMLGQGKRADYMVLRIADFPDAALDATTLADIMDRCIALAADTARELEQR</sequence>
<feature type="transmembrane region" description="Helical" evidence="1">
    <location>
        <begin position="6"/>
        <end position="25"/>
    </location>
</feature>
<keyword evidence="3" id="KW-1185">Reference proteome</keyword>
<keyword evidence="1" id="KW-1133">Transmembrane helix</keyword>
<reference evidence="2 3" key="1">
    <citation type="submission" date="2019-03" db="EMBL/GenBank/DDBJ databases">
        <title>Genomic Encyclopedia of Type Strains, Phase III (KMG-III): the genomes of soil and plant-associated and newly described type strains.</title>
        <authorList>
            <person name="Whitman W."/>
        </authorList>
    </citation>
    <scope>NUCLEOTIDE SEQUENCE [LARGE SCALE GENOMIC DNA]</scope>
    <source>
        <strain evidence="2 3">CGMCC 1.7660</strain>
    </source>
</reference>
<protein>
    <submittedName>
        <fullName evidence="2">Uncharacterized protein</fullName>
    </submittedName>
</protein>
<keyword evidence="1" id="KW-0812">Transmembrane</keyword>
<evidence type="ECO:0000256" key="1">
    <source>
        <dbReference type="SAM" id="Phobius"/>
    </source>
</evidence>
<comment type="caution">
    <text evidence="2">The sequence shown here is derived from an EMBL/GenBank/DDBJ whole genome shotgun (WGS) entry which is preliminary data.</text>
</comment>
<gene>
    <name evidence="2" type="ORF">A8950_1597</name>
</gene>
<evidence type="ECO:0000313" key="3">
    <source>
        <dbReference type="Proteomes" id="UP000295783"/>
    </source>
</evidence>
<evidence type="ECO:0000313" key="2">
    <source>
        <dbReference type="EMBL" id="TDQ83311.1"/>
    </source>
</evidence>
<accession>A0A4R6WPY4</accession>
<organism evidence="2 3">
    <name type="scientific">Dongia mobilis</name>
    <dbReference type="NCBI Taxonomy" id="578943"/>
    <lineage>
        <taxon>Bacteria</taxon>
        <taxon>Pseudomonadati</taxon>
        <taxon>Pseudomonadota</taxon>
        <taxon>Alphaproteobacteria</taxon>
        <taxon>Rhodospirillales</taxon>
        <taxon>Dongiaceae</taxon>
        <taxon>Dongia</taxon>
    </lineage>
</organism>
<proteinExistence type="predicted"/>